<dbReference type="AlphaFoldDB" id="A0A5B8JY22"/>
<keyword evidence="2" id="KW-1185">Reference proteome</keyword>
<gene>
    <name evidence="1" type="ORF">FRW55_03505</name>
</gene>
<accession>A0A5B8JY22</accession>
<reference evidence="1 2" key="1">
    <citation type="journal article" date="2019" name="Microbiol. Resour. Announc.">
        <title>Complete Genome Sequences of Three Mycoplasma anserisalpingitis (Mycoplasma sp. 1220) Strains.</title>
        <authorList>
            <person name="Grozner D."/>
            <person name="Forro B."/>
            <person name="Kovacs A.B."/>
            <person name="Marton S."/>
            <person name="Banyai K."/>
            <person name="Kreizinger Z."/>
            <person name="Sulyok K.M."/>
            <person name="Gyuranecz M."/>
        </authorList>
    </citation>
    <scope>NUCLEOTIDE SEQUENCE [LARGE SCALE GENOMIC DNA]</scope>
    <source>
        <strain evidence="1 2">ATCC:BAA-2147</strain>
    </source>
</reference>
<dbReference type="KEGG" id="mans:FRW55_03505"/>
<evidence type="ECO:0000313" key="1">
    <source>
        <dbReference type="EMBL" id="QDY87199.1"/>
    </source>
</evidence>
<name>A0A5B8JY22_9MOLU</name>
<dbReference type="RefSeq" id="WP_146368745.1">
    <property type="nucleotide sequence ID" value="NZ_CP042295.1"/>
</dbReference>
<evidence type="ECO:0000313" key="2">
    <source>
        <dbReference type="Proteomes" id="UP000318927"/>
    </source>
</evidence>
<protein>
    <submittedName>
        <fullName evidence="1">Uncharacterized protein</fullName>
    </submittedName>
</protein>
<dbReference type="EMBL" id="CP042295">
    <property type="protein sequence ID" value="QDY87199.1"/>
    <property type="molecule type" value="Genomic_DNA"/>
</dbReference>
<organism evidence="1 2">
    <name type="scientific">Mycoplasma anserisalpingitidis</name>
    <dbReference type="NCBI Taxonomy" id="519450"/>
    <lineage>
        <taxon>Bacteria</taxon>
        <taxon>Bacillati</taxon>
        <taxon>Mycoplasmatota</taxon>
        <taxon>Mollicutes</taxon>
        <taxon>Mycoplasmataceae</taxon>
        <taxon>Mycoplasma</taxon>
    </lineage>
</organism>
<proteinExistence type="predicted"/>
<dbReference type="Proteomes" id="UP000318927">
    <property type="component" value="Chromosome"/>
</dbReference>
<sequence length="70" mass="8171">MINYANQLQAYKFVNRDYSSYSSEPFANSMRNEAYSLINEINDYSNKALKTLDEAKSDYEKAIKTKNIDE</sequence>